<reference evidence="2 3" key="1">
    <citation type="submission" date="2019-02" db="EMBL/GenBank/DDBJ databases">
        <title>Opniocepnalus argus genome.</title>
        <authorList>
            <person name="Zhou C."/>
            <person name="Xiao S."/>
        </authorList>
    </citation>
    <scope>NUCLEOTIDE SEQUENCE [LARGE SCALE GENOMIC DNA]</scope>
    <source>
        <strain evidence="2">OARG1902GOOAL</strain>
        <tissue evidence="2">Muscle</tissue>
    </source>
</reference>
<dbReference type="AlphaFoldDB" id="A0A6G1QM70"/>
<evidence type="ECO:0000256" key="1">
    <source>
        <dbReference type="SAM" id="MobiDB-lite"/>
    </source>
</evidence>
<evidence type="ECO:0000313" key="2">
    <source>
        <dbReference type="EMBL" id="KAF3703645.1"/>
    </source>
</evidence>
<organism evidence="2 3">
    <name type="scientific">Channa argus</name>
    <name type="common">Northern snakehead</name>
    <name type="synonym">Ophicephalus argus</name>
    <dbReference type="NCBI Taxonomy" id="215402"/>
    <lineage>
        <taxon>Eukaryota</taxon>
        <taxon>Metazoa</taxon>
        <taxon>Chordata</taxon>
        <taxon>Craniata</taxon>
        <taxon>Vertebrata</taxon>
        <taxon>Euteleostomi</taxon>
        <taxon>Actinopterygii</taxon>
        <taxon>Neopterygii</taxon>
        <taxon>Teleostei</taxon>
        <taxon>Neoteleostei</taxon>
        <taxon>Acanthomorphata</taxon>
        <taxon>Anabantaria</taxon>
        <taxon>Anabantiformes</taxon>
        <taxon>Channoidei</taxon>
        <taxon>Channidae</taxon>
        <taxon>Channa</taxon>
    </lineage>
</organism>
<feature type="region of interest" description="Disordered" evidence="1">
    <location>
        <begin position="215"/>
        <end position="235"/>
    </location>
</feature>
<name>A0A6G1QM70_CHAAH</name>
<feature type="compositionally biased region" description="Acidic residues" evidence="1">
    <location>
        <begin position="72"/>
        <end position="82"/>
    </location>
</feature>
<feature type="compositionally biased region" description="Basic and acidic residues" evidence="1">
    <location>
        <begin position="220"/>
        <end position="235"/>
    </location>
</feature>
<dbReference type="EMBL" id="CM015730">
    <property type="protein sequence ID" value="KAF3703645.1"/>
    <property type="molecule type" value="Genomic_DNA"/>
</dbReference>
<dbReference type="Proteomes" id="UP000503349">
    <property type="component" value="Chromosome 19"/>
</dbReference>
<reference evidence="3" key="2">
    <citation type="submission" date="2019-02" db="EMBL/GenBank/DDBJ databases">
        <title>Opniocepnalus argus Var Kimnra genome.</title>
        <authorList>
            <person name="Zhou C."/>
            <person name="Xiao S."/>
        </authorList>
    </citation>
    <scope>NUCLEOTIDE SEQUENCE [LARGE SCALE GENOMIC DNA]</scope>
</reference>
<sequence>MKQQGMHRRTLTLPAPHRHEAALYQPAVKIYTGCQPTERWDDALTVGFLWALLKATTGIKVSLVAEVKKDAEDDDDDDDEVDSQPSERHQSSPVKAVTAGLRFQALPGKNTKSNRRRSAPEAYQETSRQLYLDVAFCLSNQKHEGRQKKSEKAENLKRRRSKRDYVKQFHLCLTTVKIAYTPVKKLECIQEANDRACGRSGRLLWDSLIGRTPQTVGAQEETRNHTDINAGSKRDTSSSGIFLIATENARLHTSDCVAPTSINLIDLEPC</sequence>
<protein>
    <submittedName>
        <fullName evidence="2">Uncharacterized protein</fullName>
    </submittedName>
</protein>
<feature type="region of interest" description="Disordered" evidence="1">
    <location>
        <begin position="69"/>
        <end position="99"/>
    </location>
</feature>
<accession>A0A6G1QM70</accession>
<proteinExistence type="predicted"/>
<gene>
    <name evidence="2" type="ORF">EXN66_Car019333</name>
</gene>
<keyword evidence="3" id="KW-1185">Reference proteome</keyword>
<evidence type="ECO:0000313" key="3">
    <source>
        <dbReference type="Proteomes" id="UP000503349"/>
    </source>
</evidence>